<accession>A0A930V087</accession>
<dbReference type="RefSeq" id="WP_194502580.1">
    <property type="nucleotide sequence ID" value="NZ_JADIVZ010000002.1"/>
</dbReference>
<dbReference type="EMBL" id="JADIVZ010000002">
    <property type="protein sequence ID" value="MBF4161357.1"/>
    <property type="molecule type" value="Genomic_DNA"/>
</dbReference>
<dbReference type="PANTHER" id="PTHR10668:SF105">
    <property type="entry name" value="DEHYDROGENASE-RELATED"/>
    <property type="match status" value="1"/>
</dbReference>
<proteinExistence type="predicted"/>
<organism evidence="1 2">
    <name type="scientific">Nocardioides acrostichi</name>
    <dbReference type="NCBI Taxonomy" id="2784339"/>
    <lineage>
        <taxon>Bacteria</taxon>
        <taxon>Bacillati</taxon>
        <taxon>Actinomycetota</taxon>
        <taxon>Actinomycetes</taxon>
        <taxon>Propionibacteriales</taxon>
        <taxon>Nocardioidaceae</taxon>
        <taxon>Nocardioides</taxon>
    </lineage>
</organism>
<dbReference type="Gene3D" id="3.50.50.60">
    <property type="entry name" value="FAD/NAD(P)-binding domain"/>
    <property type="match status" value="1"/>
</dbReference>
<dbReference type="InterPro" id="IPR036188">
    <property type="entry name" value="FAD/NAD-bd_sf"/>
</dbReference>
<reference evidence="1" key="1">
    <citation type="submission" date="2020-11" db="EMBL/GenBank/DDBJ databases">
        <title>Nocardioides sp. CBS4Y-1, whole genome shotgun sequence.</title>
        <authorList>
            <person name="Tuo L."/>
        </authorList>
    </citation>
    <scope>NUCLEOTIDE SEQUENCE</scope>
    <source>
        <strain evidence="1">CBS4Y-1</strain>
    </source>
</reference>
<name>A0A930V087_9ACTN</name>
<dbReference type="Proteomes" id="UP000656804">
    <property type="component" value="Unassembled WGS sequence"/>
</dbReference>
<gene>
    <name evidence="1" type="ORF">ISG29_06605</name>
</gene>
<dbReference type="Pfam" id="PF13450">
    <property type="entry name" value="NAD_binding_8"/>
    <property type="match status" value="1"/>
</dbReference>
<keyword evidence="2" id="KW-1185">Reference proteome</keyword>
<protein>
    <submittedName>
        <fullName evidence="1">NAD(P)/FAD-dependent oxidoreductase</fullName>
    </submittedName>
</protein>
<dbReference type="PRINTS" id="PR00419">
    <property type="entry name" value="ADXRDTASE"/>
</dbReference>
<evidence type="ECO:0000313" key="1">
    <source>
        <dbReference type="EMBL" id="MBF4161357.1"/>
    </source>
</evidence>
<dbReference type="AlphaFoldDB" id="A0A930V087"/>
<sequence length="476" mass="49611">MTSAAVVGSGPNGLAAAITLARAGVEVTVLEANDTPGGGTRSVEATLPGLLHDECSGFHPLAVDTAFSRVAGLEASGLEWAWPTVQYSHPLDGGRGAAVVRSVAETAAGLGADEGSYRHLFGALDDRFDAIAVEFLQPVLHVPRHPFALARFGAYSLLPAGTLARRFVTPEARALWAGVAAHAFRPFTAPLSSAIGLALGTAAHHAGWPVAVGGSRAISDAMIRVLERFGGRIETGVRVASLDDCRRDLGADLVLLDTSPSAAVRIAGDRLPARVRCAYERYRHGPAAFQVAFAVEGGIPWTHEPSRRAGTVHVGGSFQEVAAAERDVARGRMPERPFVLLGQQYLADPGRSAGDVHPVDAYAHVPAGYTGDATEAITAQIERFAPGFRDRIRATTRRSTATIAADNHNYVGGDIVTGLNSARQLLLRPRATTNPYATGIDGVYLCSAATPPGAGAHGMCGHLAARAALAGLVSSR</sequence>
<dbReference type="SUPFAM" id="SSF51905">
    <property type="entry name" value="FAD/NAD(P)-binding domain"/>
    <property type="match status" value="1"/>
</dbReference>
<evidence type="ECO:0000313" key="2">
    <source>
        <dbReference type="Proteomes" id="UP000656804"/>
    </source>
</evidence>
<comment type="caution">
    <text evidence="1">The sequence shown here is derived from an EMBL/GenBank/DDBJ whole genome shotgun (WGS) entry which is preliminary data.</text>
</comment>
<dbReference type="PANTHER" id="PTHR10668">
    <property type="entry name" value="PHYTOENE DEHYDROGENASE"/>
    <property type="match status" value="1"/>
</dbReference>